<dbReference type="Proteomes" id="UP001168620">
    <property type="component" value="Unassembled WGS sequence"/>
</dbReference>
<dbReference type="SUPFAM" id="SSF56112">
    <property type="entry name" value="Protein kinase-like (PK-like)"/>
    <property type="match status" value="1"/>
</dbReference>
<dbReference type="InterPro" id="IPR000719">
    <property type="entry name" value="Prot_kinase_dom"/>
</dbReference>
<organism evidence="2 3">
    <name type="scientific">Nocardioides oceani</name>
    <dbReference type="NCBI Taxonomy" id="3058369"/>
    <lineage>
        <taxon>Bacteria</taxon>
        <taxon>Bacillati</taxon>
        <taxon>Actinomycetota</taxon>
        <taxon>Actinomycetes</taxon>
        <taxon>Propionibacteriales</taxon>
        <taxon>Nocardioidaceae</taxon>
        <taxon>Nocardioides</taxon>
    </lineage>
</organism>
<evidence type="ECO:0000259" key="1">
    <source>
        <dbReference type="PROSITE" id="PS50011"/>
    </source>
</evidence>
<evidence type="ECO:0000313" key="2">
    <source>
        <dbReference type="EMBL" id="MDN4176004.1"/>
    </source>
</evidence>
<dbReference type="InterPro" id="IPR011009">
    <property type="entry name" value="Kinase-like_dom_sf"/>
</dbReference>
<gene>
    <name evidence="2" type="ORF">QWY28_23870</name>
</gene>
<evidence type="ECO:0000313" key="3">
    <source>
        <dbReference type="Proteomes" id="UP001168620"/>
    </source>
</evidence>
<sequence length="72" mass="7991">MSDPTVTFGAPGPRFADDAHRYRLDSRIATGGLGVVWRASDTTLGREVAVKLLKDEYADDATFRSRFETEAR</sequence>
<reference evidence="2" key="1">
    <citation type="submission" date="2023-06" db="EMBL/GenBank/DDBJ databases">
        <title>Draft genome sequence of Nocardioides sp. SOB77.</title>
        <authorList>
            <person name="Zhang G."/>
        </authorList>
    </citation>
    <scope>NUCLEOTIDE SEQUENCE</scope>
    <source>
        <strain evidence="2">SOB77</strain>
    </source>
</reference>
<protein>
    <recommendedName>
        <fullName evidence="1">Protein kinase domain-containing protein</fullName>
    </recommendedName>
</protein>
<dbReference type="PROSITE" id="PS50011">
    <property type="entry name" value="PROTEIN_KINASE_DOM"/>
    <property type="match status" value="1"/>
</dbReference>
<proteinExistence type="predicted"/>
<keyword evidence="3" id="KW-1185">Reference proteome</keyword>
<dbReference type="Gene3D" id="3.30.200.20">
    <property type="entry name" value="Phosphorylase Kinase, domain 1"/>
    <property type="match status" value="1"/>
</dbReference>
<name>A0ABT8FN69_9ACTN</name>
<comment type="caution">
    <text evidence="2">The sequence shown here is derived from an EMBL/GenBank/DDBJ whole genome shotgun (WGS) entry which is preliminary data.</text>
</comment>
<feature type="non-terminal residue" evidence="2">
    <location>
        <position position="72"/>
    </location>
</feature>
<feature type="domain" description="Protein kinase" evidence="1">
    <location>
        <begin position="22"/>
        <end position="72"/>
    </location>
</feature>
<accession>A0ABT8FN69</accession>
<dbReference type="EMBL" id="JAUHJQ010000222">
    <property type="protein sequence ID" value="MDN4176004.1"/>
    <property type="molecule type" value="Genomic_DNA"/>
</dbReference>